<proteinExistence type="predicted"/>
<dbReference type="OrthoDB" id="5655881at2"/>
<dbReference type="Proteomes" id="UP000194141">
    <property type="component" value="Unassembled WGS sequence"/>
</dbReference>
<protein>
    <submittedName>
        <fullName evidence="1">Mobile element protein</fullName>
    </submittedName>
</protein>
<dbReference type="RefSeq" id="WP_086033712.1">
    <property type="nucleotide sequence ID" value="NZ_MDSU01000018.1"/>
</dbReference>
<name>A0A1X4XV84_9BACT</name>
<dbReference type="STRING" id="1562698.DESAMIL20_1009"/>
<keyword evidence="2" id="KW-1185">Reference proteome</keyword>
<comment type="caution">
    <text evidence="1">The sequence shown here is derived from an EMBL/GenBank/DDBJ whole genome shotgun (WGS) entry which is preliminary data.</text>
</comment>
<accession>A0A1X4XV84</accession>
<dbReference type="PANTHER" id="PTHR35004:SF7">
    <property type="entry name" value="INTEGRASE PROTEIN"/>
    <property type="match status" value="1"/>
</dbReference>
<sequence length="208" mass="23882">MAKDTIMATQGELNRLHVIKNVLEGSLTQGKAAKMLSLSVRQVKGLVKKVKSTGDIAIVHSSRGKPSHRKLSGEIKTKVLNLYKEKYPDFGPTLFCEKLLEYHDIKLSDETLRKWLLQEGLWKRKRKTIIRKQLRERKHCFGEMLQLDGSHHDWFEGISDKSVLISFIDDASGMVYARFYEYVGTIPAMSLLKQYIEEYGLSDEHLLG</sequence>
<reference evidence="1 2" key="1">
    <citation type="journal article" date="2017" name="Front. Microbiol.">
        <title>Genome Sequence of Desulfurella amilsii Strain TR1 and Comparative Genomics of Desulfurellaceae Family.</title>
        <authorList>
            <person name="Florentino A.P."/>
            <person name="Stams A.J."/>
            <person name="Sanchez-Andrea I."/>
        </authorList>
    </citation>
    <scope>NUCLEOTIDE SEQUENCE [LARGE SCALE GENOMIC DNA]</scope>
    <source>
        <strain evidence="1 2">TR1</strain>
    </source>
</reference>
<dbReference type="SUPFAM" id="SSF46689">
    <property type="entry name" value="Homeodomain-like"/>
    <property type="match status" value="1"/>
</dbReference>
<evidence type="ECO:0000313" key="2">
    <source>
        <dbReference type="Proteomes" id="UP000194141"/>
    </source>
</evidence>
<dbReference type="PANTHER" id="PTHR35004">
    <property type="entry name" value="TRANSPOSASE RV3428C-RELATED"/>
    <property type="match status" value="1"/>
</dbReference>
<dbReference type="EMBL" id="MDSU01000018">
    <property type="protein sequence ID" value="OSS41456.1"/>
    <property type="molecule type" value="Genomic_DNA"/>
</dbReference>
<organism evidence="1 2">
    <name type="scientific">Desulfurella amilsii</name>
    <dbReference type="NCBI Taxonomy" id="1562698"/>
    <lineage>
        <taxon>Bacteria</taxon>
        <taxon>Pseudomonadati</taxon>
        <taxon>Campylobacterota</taxon>
        <taxon>Desulfurellia</taxon>
        <taxon>Desulfurellales</taxon>
        <taxon>Desulfurellaceae</taxon>
        <taxon>Desulfurella</taxon>
    </lineage>
</organism>
<gene>
    <name evidence="1" type="ORF">DESAMIL20_1009</name>
</gene>
<evidence type="ECO:0000313" key="1">
    <source>
        <dbReference type="EMBL" id="OSS41456.1"/>
    </source>
</evidence>
<dbReference type="InterPro" id="IPR009057">
    <property type="entry name" value="Homeodomain-like_sf"/>
</dbReference>
<dbReference type="AlphaFoldDB" id="A0A1X4XV84"/>